<dbReference type="Proteomes" id="UP001163223">
    <property type="component" value="Chromosome"/>
</dbReference>
<keyword evidence="2" id="KW-1185">Reference proteome</keyword>
<sequence>MASIALHDVRKFFGHHPVLHGISLDIRDGEFVILVGPSGCGKSTLLRMLAGLEDVSEGEISIGGRVVNDMAPKERDIAMVFQNYALYPHMTVAENMAFSLRLAGAPKAQKDAAVARAAEILDLAHLLDRYPRELSGGQRQRVAMGRAIVRDPAVFLFDEPLSNLDAKLRVAMRTEIKALHQRLKTTMVYVTHDQIEAMTMADRIVVMNGGRVEQVGRPLDLYDKPANLFVAAFIGSPAMNLLHGEAVAGPNGVAFRAKGGGVLPLPAGRGIQPGTPLVYGVRPEHIELAASAACDAEAQIAVVEPTGSETQVFMTLGPDSLVGVFRERVADEPGSRLRLRIDPARIHLFEPASGARIDAAAASTPPIREAEPA</sequence>
<proteinExistence type="predicted"/>
<evidence type="ECO:0000313" key="1">
    <source>
        <dbReference type="EMBL" id="WAJ27417.1"/>
    </source>
</evidence>
<keyword evidence="1" id="KW-0547">Nucleotide-binding</keyword>
<evidence type="ECO:0000313" key="2">
    <source>
        <dbReference type="Proteomes" id="UP001163223"/>
    </source>
</evidence>
<reference evidence="1" key="1">
    <citation type="submission" date="2022-11" db="EMBL/GenBank/DDBJ databases">
        <title>beta-Carotene-producing bacterium, Jeongeuplla avenae sp. nov., alleviates the salt stress of Arabidopsis seedlings.</title>
        <authorList>
            <person name="Jiang L."/>
            <person name="Lee J."/>
        </authorList>
    </citation>
    <scope>NUCLEOTIDE SEQUENCE</scope>
    <source>
        <strain evidence="1">DY_R2A_6</strain>
    </source>
</reference>
<protein>
    <submittedName>
        <fullName evidence="1">Sn-glycerol-3-phosphate ABC transporter ATP-binding protein UgpC</fullName>
    </submittedName>
</protein>
<organism evidence="1 2">
    <name type="scientific">Antarcticirhabdus aurantiaca</name>
    <dbReference type="NCBI Taxonomy" id="2606717"/>
    <lineage>
        <taxon>Bacteria</taxon>
        <taxon>Pseudomonadati</taxon>
        <taxon>Pseudomonadota</taxon>
        <taxon>Alphaproteobacteria</taxon>
        <taxon>Hyphomicrobiales</taxon>
        <taxon>Aurantimonadaceae</taxon>
        <taxon>Antarcticirhabdus</taxon>
    </lineage>
</organism>
<dbReference type="EMBL" id="CP113520">
    <property type="protein sequence ID" value="WAJ27417.1"/>
    <property type="molecule type" value="Genomic_DNA"/>
</dbReference>
<accession>A0ACD4NKF5</accession>
<name>A0ACD4NKF5_9HYPH</name>
<keyword evidence="1" id="KW-0067">ATP-binding</keyword>
<gene>
    <name evidence="1" type="primary">ugpC</name>
    <name evidence="1" type="ORF">OXU80_21610</name>
</gene>